<dbReference type="InterPro" id="IPR029062">
    <property type="entry name" value="Class_I_gatase-like"/>
</dbReference>
<reference evidence="3 4" key="1">
    <citation type="submission" date="2018-05" db="EMBL/GenBank/DDBJ databases">
        <title>Genomic Encyclopedia of Type Strains, Phase III (KMG-III): the genomes of soil and plant-associated and newly described type strains.</title>
        <authorList>
            <person name="Whitman W."/>
        </authorList>
    </citation>
    <scope>NUCLEOTIDE SEQUENCE [LARGE SCALE GENOMIC DNA]</scope>
    <source>
        <strain evidence="3 4">CECT 5696</strain>
    </source>
</reference>
<protein>
    <submittedName>
        <fullName evidence="3">Uncharacterized protein</fullName>
    </submittedName>
</protein>
<feature type="compositionally biased region" description="Basic and acidic residues" evidence="1">
    <location>
        <begin position="316"/>
        <end position="327"/>
    </location>
</feature>
<keyword evidence="4" id="KW-1185">Reference proteome</keyword>
<evidence type="ECO:0000256" key="1">
    <source>
        <dbReference type="SAM" id="MobiDB-lite"/>
    </source>
</evidence>
<feature type="region of interest" description="Disordered" evidence="1">
    <location>
        <begin position="314"/>
        <end position="334"/>
    </location>
</feature>
<dbReference type="Gene3D" id="3.40.50.880">
    <property type="match status" value="1"/>
</dbReference>
<dbReference type="EMBL" id="QGTQ01000009">
    <property type="protein sequence ID" value="PWW02431.1"/>
    <property type="molecule type" value="Genomic_DNA"/>
</dbReference>
<keyword evidence="2" id="KW-0472">Membrane</keyword>
<dbReference type="PANTHER" id="PTHR12969">
    <property type="entry name" value="NGD5/OSM-6/IFT52"/>
    <property type="match status" value="1"/>
</dbReference>
<sequence>MFGKLINLIIGGEKLMNKRKFVWTRTVGTYLLACSILVSIFSIPGSVFGEGPADTAPVLQPTVTANGKKILFDNTHGQTAGSADWVIDGGFSDYATALAGQGYYVKELRKTTPITLSDLSGYNVLIIGEANIPYKSSEQAAMLQYVQNGGSIFFIGDHYNADRNKNRWDASEVFNGYRRGAWTNPAKGMSTEEANSDAMQGVVSSDWLGTNFGVRFRYNAIGDVTANNIVSSSQAFGITQGVSTVAMHAGSTLAIMDPTKAKGIVYLPSTTTKWSSAVDQGVYAGGGVSEGPFVAVAKVGLGKAAFIGDSSPVEDATPKYKREEDGSTKTTYDGFKEQNDGTLLVNLANWLSTQESYTSLSQVSGLTLDTATSLLAMEDPAASTEPQSEPWATPAAGYKWWDRCTFKTGSYGGDSCTATTPSTTINETFETGTKAAYTAASVTLSSGSWTFDNALIGDLSTDKKVGTQSARIKSAGSIYMNFDVATATTVKLSVANFSTDTGATWKLQKSTNAGSTWTDVTTAATATTTLTEQTITVNSTVAVRFKVVVAGTSSSRINIDNFTVN</sequence>
<accession>A0A2V2YTI9</accession>
<name>A0A2V2YTI9_9BACL</name>
<evidence type="ECO:0000313" key="3">
    <source>
        <dbReference type="EMBL" id="PWW02431.1"/>
    </source>
</evidence>
<dbReference type="Proteomes" id="UP000246635">
    <property type="component" value="Unassembled WGS sequence"/>
</dbReference>
<keyword evidence="2" id="KW-1133">Transmembrane helix</keyword>
<dbReference type="AlphaFoldDB" id="A0A2V2YTI9"/>
<comment type="caution">
    <text evidence="3">The sequence shown here is derived from an EMBL/GenBank/DDBJ whole genome shotgun (WGS) entry which is preliminary data.</text>
</comment>
<dbReference type="SUPFAM" id="SSF52317">
    <property type="entry name" value="Class I glutamine amidotransferase-like"/>
    <property type="match status" value="1"/>
</dbReference>
<dbReference type="InterPro" id="IPR039975">
    <property type="entry name" value="IFT52"/>
</dbReference>
<keyword evidence="2" id="KW-0812">Transmembrane</keyword>
<dbReference type="PANTHER" id="PTHR12969:SF7">
    <property type="entry name" value="INTRAFLAGELLAR TRANSPORT PROTEIN 52 HOMOLOG"/>
    <property type="match status" value="1"/>
</dbReference>
<evidence type="ECO:0000256" key="2">
    <source>
        <dbReference type="SAM" id="Phobius"/>
    </source>
</evidence>
<organism evidence="3 4">
    <name type="scientific">Paenibacillus cellulosilyticus</name>
    <dbReference type="NCBI Taxonomy" id="375489"/>
    <lineage>
        <taxon>Bacteria</taxon>
        <taxon>Bacillati</taxon>
        <taxon>Bacillota</taxon>
        <taxon>Bacilli</taxon>
        <taxon>Bacillales</taxon>
        <taxon>Paenibacillaceae</taxon>
        <taxon>Paenibacillus</taxon>
    </lineage>
</organism>
<feature type="transmembrane region" description="Helical" evidence="2">
    <location>
        <begin position="21"/>
        <end position="43"/>
    </location>
</feature>
<proteinExistence type="predicted"/>
<evidence type="ECO:0000313" key="4">
    <source>
        <dbReference type="Proteomes" id="UP000246635"/>
    </source>
</evidence>
<gene>
    <name evidence="3" type="ORF">DFQ01_10956</name>
</gene>